<gene>
    <name evidence="1" type="ORF">J2X86_002425</name>
</gene>
<evidence type="ECO:0000313" key="1">
    <source>
        <dbReference type="EMBL" id="MDR6630370.1"/>
    </source>
</evidence>
<dbReference type="EMBL" id="JAVDSC010000012">
    <property type="protein sequence ID" value="MDR6630370.1"/>
    <property type="molecule type" value="Genomic_DNA"/>
</dbReference>
<accession>A0AAW8LCJ9</accession>
<dbReference type="RefSeq" id="WP_310077863.1">
    <property type="nucleotide sequence ID" value="NZ_JAVDSC010000012.1"/>
</dbReference>
<sequence>MAHSLVSIGGQSYAPQNVLMADVLEVAKIDKNHLESQLSRVLATITGNSVNVQALTCEERYAIFLHYLDVTRDQNDLSVSINPAEYLAENLDQFSKERQRNERGVSIRHLTGLEAEALESGCEHTEDWILGAMAITIEYGDQLPALDMQTSVEFTARMIATRIDTLLSLSTVEFNELMDQYLDLQLQQDHLVNITFDNGIVLEKIGKRGADDAPVRFRPSIAFTGYCKELLSIATRKDNAIQH</sequence>
<dbReference type="AlphaFoldDB" id="A0AAW8LCJ9"/>
<protein>
    <submittedName>
        <fullName evidence="1">Uncharacterized protein</fullName>
    </submittedName>
</protein>
<organism evidence="1 2">
    <name type="scientific">Acinetobacter lwoffii</name>
    <dbReference type="NCBI Taxonomy" id="28090"/>
    <lineage>
        <taxon>Bacteria</taxon>
        <taxon>Pseudomonadati</taxon>
        <taxon>Pseudomonadota</taxon>
        <taxon>Gammaproteobacteria</taxon>
        <taxon>Moraxellales</taxon>
        <taxon>Moraxellaceae</taxon>
        <taxon>Acinetobacter</taxon>
    </lineage>
</organism>
<evidence type="ECO:0000313" key="2">
    <source>
        <dbReference type="Proteomes" id="UP001262767"/>
    </source>
</evidence>
<comment type="caution">
    <text evidence="1">The sequence shown here is derived from an EMBL/GenBank/DDBJ whole genome shotgun (WGS) entry which is preliminary data.</text>
</comment>
<dbReference type="Proteomes" id="UP001262767">
    <property type="component" value="Unassembled WGS sequence"/>
</dbReference>
<reference evidence="1" key="1">
    <citation type="submission" date="2023-07" db="EMBL/GenBank/DDBJ databases">
        <title>Sorghum-associated microbial communities from plants grown in Nebraska, USA.</title>
        <authorList>
            <person name="Schachtman D."/>
        </authorList>
    </citation>
    <scope>NUCLEOTIDE SEQUENCE</scope>
    <source>
        <strain evidence="1">BE44</strain>
    </source>
</reference>
<proteinExistence type="predicted"/>
<name>A0AAW8LCJ9_ACILW</name>